<evidence type="ECO:0000256" key="4">
    <source>
        <dbReference type="SAM" id="MobiDB-lite"/>
    </source>
</evidence>
<dbReference type="Proteomes" id="UP000751190">
    <property type="component" value="Unassembled WGS sequence"/>
</dbReference>
<dbReference type="GO" id="GO:0005739">
    <property type="term" value="C:mitochondrion"/>
    <property type="evidence" value="ECO:0007669"/>
    <property type="project" value="UniProtKB-SubCell"/>
</dbReference>
<dbReference type="InterPro" id="IPR048280">
    <property type="entry name" value="COX6B-like"/>
</dbReference>
<dbReference type="InterPro" id="IPR003213">
    <property type="entry name" value="Cyt_c_oxidase_su6B"/>
</dbReference>
<dbReference type="PANTHER" id="PTHR46281">
    <property type="entry name" value="CYTOCHROME C OXIDASE SUBUNIT 6B"/>
    <property type="match status" value="1"/>
</dbReference>
<dbReference type="AlphaFoldDB" id="A0A8J6C5A1"/>
<dbReference type="InterPro" id="IPR036549">
    <property type="entry name" value="CX6/COA6-like_sf"/>
</dbReference>
<evidence type="ECO:0000313" key="5">
    <source>
        <dbReference type="EMBL" id="KAG8462442.1"/>
    </source>
</evidence>
<dbReference type="SUPFAM" id="SSF47694">
    <property type="entry name" value="Cytochrome c oxidase subunit h"/>
    <property type="match status" value="1"/>
</dbReference>
<feature type="region of interest" description="Disordered" evidence="4">
    <location>
        <begin position="66"/>
        <end position="87"/>
    </location>
</feature>
<evidence type="ECO:0008006" key="7">
    <source>
        <dbReference type="Google" id="ProtNLM"/>
    </source>
</evidence>
<sequence length="87" mass="9988">MEVELKTAPVDKRFSNTNQARHCYAFYNAYHQCLHDNDGDTSACFDLKRHYASLCPTKWVESWDEQRENGTYAGPVPGEKKAEAHAH</sequence>
<dbReference type="EMBL" id="JAGTXO010000020">
    <property type="protein sequence ID" value="KAG8462442.1"/>
    <property type="molecule type" value="Genomic_DNA"/>
</dbReference>
<dbReference type="PROSITE" id="PS51808">
    <property type="entry name" value="CHCH"/>
    <property type="match status" value="1"/>
</dbReference>
<dbReference type="Gene3D" id="1.10.10.140">
    <property type="entry name" value="Cytochrome c oxidase, subunit VIb"/>
    <property type="match status" value="1"/>
</dbReference>
<reference evidence="5" key="1">
    <citation type="submission" date="2021-05" db="EMBL/GenBank/DDBJ databases">
        <title>The genome of the haptophyte Pavlova lutheri (Diacronema luteri, Pavlovales) - a model for lipid biosynthesis in eukaryotic algae.</title>
        <authorList>
            <person name="Hulatt C.J."/>
            <person name="Posewitz M.C."/>
        </authorList>
    </citation>
    <scope>NUCLEOTIDE SEQUENCE</scope>
    <source>
        <strain evidence="5">NIVA-4/92</strain>
    </source>
</reference>
<protein>
    <recommendedName>
        <fullName evidence="7">Cytochrome c oxidase subunit</fullName>
    </recommendedName>
</protein>
<keyword evidence="3" id="KW-1015">Disulfide bond</keyword>
<dbReference type="OMA" id="NEWIAKW"/>
<dbReference type="PANTHER" id="PTHR46281:SF8">
    <property type="entry name" value="CYTOCHROME C OXIDASE SUBUNIT 12, MITOCHONDRIAL"/>
    <property type="match status" value="1"/>
</dbReference>
<accession>A0A8J6C5A1</accession>
<gene>
    <name evidence="5" type="ORF">KFE25_010267</name>
</gene>
<comment type="caution">
    <text evidence="5">The sequence shown here is derived from an EMBL/GenBank/DDBJ whole genome shotgun (WGS) entry which is preliminary data.</text>
</comment>
<evidence type="ECO:0000313" key="6">
    <source>
        <dbReference type="Proteomes" id="UP000751190"/>
    </source>
</evidence>
<keyword evidence="2" id="KW-0496">Mitochondrion</keyword>
<organism evidence="5 6">
    <name type="scientific">Diacronema lutheri</name>
    <name type="common">Unicellular marine alga</name>
    <name type="synonym">Monochrysis lutheri</name>
    <dbReference type="NCBI Taxonomy" id="2081491"/>
    <lineage>
        <taxon>Eukaryota</taxon>
        <taxon>Haptista</taxon>
        <taxon>Haptophyta</taxon>
        <taxon>Pavlovophyceae</taxon>
        <taxon>Pavlovales</taxon>
        <taxon>Pavlovaceae</taxon>
        <taxon>Diacronema</taxon>
    </lineage>
</organism>
<proteinExistence type="predicted"/>
<feature type="compositionally biased region" description="Basic and acidic residues" evidence="4">
    <location>
        <begin position="78"/>
        <end position="87"/>
    </location>
</feature>
<dbReference type="GO" id="GO:0045277">
    <property type="term" value="C:respiratory chain complex IV"/>
    <property type="evidence" value="ECO:0007669"/>
    <property type="project" value="InterPro"/>
</dbReference>
<evidence type="ECO:0000256" key="3">
    <source>
        <dbReference type="ARBA" id="ARBA00023157"/>
    </source>
</evidence>
<dbReference type="CDD" id="cd00926">
    <property type="entry name" value="Cyt_c_Oxidase_VIb"/>
    <property type="match status" value="1"/>
</dbReference>
<evidence type="ECO:0000256" key="2">
    <source>
        <dbReference type="ARBA" id="ARBA00023128"/>
    </source>
</evidence>
<keyword evidence="6" id="KW-1185">Reference proteome</keyword>
<dbReference type="OrthoDB" id="1107506at2759"/>
<name>A0A8J6C5A1_DIALT</name>
<dbReference type="Pfam" id="PF02297">
    <property type="entry name" value="COX6B"/>
    <property type="match status" value="1"/>
</dbReference>
<evidence type="ECO:0000256" key="1">
    <source>
        <dbReference type="ARBA" id="ARBA00004173"/>
    </source>
</evidence>
<comment type="subcellular location">
    <subcellularLocation>
        <location evidence="1">Mitochondrion</location>
    </subcellularLocation>
</comment>